<feature type="region of interest" description="Disordered" evidence="1">
    <location>
        <begin position="84"/>
        <end position="114"/>
    </location>
</feature>
<dbReference type="EMBL" id="JAEVLS010000001">
    <property type="protein sequence ID" value="MBM0103230.1"/>
    <property type="molecule type" value="Genomic_DNA"/>
</dbReference>
<feature type="region of interest" description="Disordered" evidence="1">
    <location>
        <begin position="1"/>
        <end position="60"/>
    </location>
</feature>
<feature type="compositionally biased region" description="Basic and acidic residues" evidence="1">
    <location>
        <begin position="26"/>
        <end position="36"/>
    </location>
</feature>
<comment type="caution">
    <text evidence="2">The sequence shown here is derived from an EMBL/GenBank/DDBJ whole genome shotgun (WGS) entry which is preliminary data.</text>
</comment>
<dbReference type="InterPro" id="IPR021327">
    <property type="entry name" value="DUF2934"/>
</dbReference>
<dbReference type="Proteomes" id="UP000661077">
    <property type="component" value="Unassembled WGS sequence"/>
</dbReference>
<evidence type="ECO:0000313" key="3">
    <source>
        <dbReference type="Proteomes" id="UP000661077"/>
    </source>
</evidence>
<reference evidence="2 3" key="1">
    <citation type="journal article" date="2021" name="Int. J. Syst. Evol. Microbiol.">
        <title>Steroidobacter gossypii sp. nov., isolated from soil of cotton cropping field.</title>
        <authorList>
            <person name="Huang R."/>
            <person name="Yang S."/>
            <person name="Zhen C."/>
            <person name="Liu W."/>
        </authorList>
    </citation>
    <scope>NUCLEOTIDE SEQUENCE [LARGE SCALE GENOMIC DNA]</scope>
    <source>
        <strain evidence="2 3">S1-65</strain>
    </source>
</reference>
<sequence>MKPTPVPPERPKNPTHFGGEGLYEDPQLRDAPESKSDASASGPGLTPDNARMSPEQHDRIAKRAYELAAQRDFRAGHELDDWLQAEREIEAGPARNTPPDNPFDTVKTSSNEDR</sequence>
<gene>
    <name evidence="2" type="ORF">JM946_00660</name>
</gene>
<dbReference type="Pfam" id="PF11154">
    <property type="entry name" value="DUF2934"/>
    <property type="match status" value="1"/>
</dbReference>
<organism evidence="2 3">
    <name type="scientific">Steroidobacter gossypii</name>
    <dbReference type="NCBI Taxonomy" id="2805490"/>
    <lineage>
        <taxon>Bacteria</taxon>
        <taxon>Pseudomonadati</taxon>
        <taxon>Pseudomonadota</taxon>
        <taxon>Gammaproteobacteria</taxon>
        <taxon>Steroidobacterales</taxon>
        <taxon>Steroidobacteraceae</taxon>
        <taxon>Steroidobacter</taxon>
    </lineage>
</organism>
<keyword evidence="3" id="KW-1185">Reference proteome</keyword>
<evidence type="ECO:0000313" key="2">
    <source>
        <dbReference type="EMBL" id="MBM0103230.1"/>
    </source>
</evidence>
<accession>A0ABS1WQH4</accession>
<name>A0ABS1WQH4_9GAMM</name>
<protein>
    <submittedName>
        <fullName evidence="2">DUF2934 domain-containing protein</fullName>
    </submittedName>
</protein>
<dbReference type="RefSeq" id="WP_203165215.1">
    <property type="nucleotide sequence ID" value="NZ_JAEVLS010000001.1"/>
</dbReference>
<proteinExistence type="predicted"/>
<evidence type="ECO:0000256" key="1">
    <source>
        <dbReference type="SAM" id="MobiDB-lite"/>
    </source>
</evidence>